<comment type="caution">
    <text evidence="1">The sequence shown here is derived from an EMBL/GenBank/DDBJ whole genome shotgun (WGS) entry which is preliminary data.</text>
</comment>
<evidence type="ECO:0000313" key="1">
    <source>
        <dbReference type="EMBL" id="CAE8648904.1"/>
    </source>
</evidence>
<evidence type="ECO:0000313" key="2">
    <source>
        <dbReference type="Proteomes" id="UP000626109"/>
    </source>
</evidence>
<dbReference type="EMBL" id="CAJNNW010007096">
    <property type="protein sequence ID" value="CAE8648904.1"/>
    <property type="molecule type" value="Genomic_DNA"/>
</dbReference>
<name>A0A813IEG5_POLGL</name>
<organism evidence="1 2">
    <name type="scientific">Polarella glacialis</name>
    <name type="common">Dinoflagellate</name>
    <dbReference type="NCBI Taxonomy" id="89957"/>
    <lineage>
        <taxon>Eukaryota</taxon>
        <taxon>Sar</taxon>
        <taxon>Alveolata</taxon>
        <taxon>Dinophyceae</taxon>
        <taxon>Suessiales</taxon>
        <taxon>Suessiaceae</taxon>
        <taxon>Polarella</taxon>
    </lineage>
</organism>
<dbReference type="AlphaFoldDB" id="A0A813IEG5"/>
<proteinExistence type="predicted"/>
<gene>
    <name evidence="1" type="ORF">PGLA2088_LOCUS6978</name>
</gene>
<reference evidence="1" key="1">
    <citation type="submission" date="2021-02" db="EMBL/GenBank/DDBJ databases">
        <authorList>
            <person name="Dougan E. K."/>
            <person name="Rhodes N."/>
            <person name="Thang M."/>
            <person name="Chan C."/>
        </authorList>
    </citation>
    <scope>NUCLEOTIDE SEQUENCE</scope>
</reference>
<dbReference type="Proteomes" id="UP000626109">
    <property type="component" value="Unassembled WGS sequence"/>
</dbReference>
<protein>
    <submittedName>
        <fullName evidence="1">Uncharacterized protein</fullName>
    </submittedName>
</protein>
<accession>A0A813IEG5</accession>
<sequence>MEFYRNRTVYYKASIVECWANTGNAPTHTKWLDNNKGDKRNREVRSRFVEKEHNRYKDIEFFAATPPIEALRFLILEAATARKRRKTQTAFINARRAYFNAESTKLTYIKLFLEDDEPRMCGRLNQCMYGTRDTAKRW</sequence>